<comment type="caution">
    <text evidence="2">The sequence shown here is derived from an EMBL/GenBank/DDBJ whole genome shotgun (WGS) entry which is preliminary data.</text>
</comment>
<name>A0A0M2GGW6_9ACTN</name>
<sequence length="78" mass="8295">MSAVPQITSEPRWFKSSYSGGNATECLECSYGANGALIRDSKISTGPIVLVGSDAWRCFIGSIRSTPGRARVTGLQDL</sequence>
<dbReference type="PATRIC" id="fig|284040.3.peg.7030"/>
<keyword evidence="3" id="KW-1185">Reference proteome</keyword>
<dbReference type="AlphaFoldDB" id="A0A0M2GGW6"/>
<accession>A0A0M2GGW6</accession>
<dbReference type="Pfam" id="PF04149">
    <property type="entry name" value="DUF397"/>
    <property type="match status" value="1"/>
</dbReference>
<reference evidence="3" key="1">
    <citation type="submission" date="2015-02" db="EMBL/GenBank/DDBJ databases">
        <authorList>
            <person name="Ju K.-S."/>
            <person name="Doroghazi J.R."/>
            <person name="Metcalf W."/>
        </authorList>
    </citation>
    <scope>NUCLEOTIDE SEQUENCE [LARGE SCALE GENOMIC DNA]</scope>
    <source>
        <strain evidence="3">NRRL B-16380</strain>
    </source>
</reference>
<evidence type="ECO:0000313" key="3">
    <source>
        <dbReference type="Proteomes" id="UP000034786"/>
    </source>
</evidence>
<dbReference type="InterPro" id="IPR007278">
    <property type="entry name" value="DUF397"/>
</dbReference>
<protein>
    <recommendedName>
        <fullName evidence="1">DUF397 domain-containing protein</fullName>
    </recommendedName>
</protein>
<dbReference type="EMBL" id="JYJH01000058">
    <property type="protein sequence ID" value="KJK34126.1"/>
    <property type="molecule type" value="Genomic_DNA"/>
</dbReference>
<evidence type="ECO:0000313" key="2">
    <source>
        <dbReference type="EMBL" id="KJK34126.1"/>
    </source>
</evidence>
<evidence type="ECO:0000259" key="1">
    <source>
        <dbReference type="Pfam" id="PF04149"/>
    </source>
</evidence>
<dbReference type="RefSeq" id="WP_031140159.1">
    <property type="nucleotide sequence ID" value="NZ_JYJH01000058.1"/>
</dbReference>
<proteinExistence type="predicted"/>
<organism evidence="2 3">
    <name type="scientific">Streptomyces variegatus</name>
    <dbReference type="NCBI Taxonomy" id="284040"/>
    <lineage>
        <taxon>Bacteria</taxon>
        <taxon>Bacillati</taxon>
        <taxon>Actinomycetota</taxon>
        <taxon>Actinomycetes</taxon>
        <taxon>Kitasatosporales</taxon>
        <taxon>Streptomycetaceae</taxon>
        <taxon>Streptomyces</taxon>
    </lineage>
</organism>
<feature type="domain" description="DUF397" evidence="1">
    <location>
        <begin position="12"/>
        <end position="64"/>
    </location>
</feature>
<dbReference type="STRING" id="284040.UK15_37355"/>
<gene>
    <name evidence="2" type="ORF">UK15_37355</name>
</gene>
<dbReference type="Proteomes" id="UP000034786">
    <property type="component" value="Unassembled WGS sequence"/>
</dbReference>